<feature type="transmembrane region" description="Helical" evidence="5">
    <location>
        <begin position="115"/>
        <end position="137"/>
    </location>
</feature>
<proteinExistence type="predicted"/>
<name>A0A4Z0NNM7_9HYPH</name>
<evidence type="ECO:0000313" key="8">
    <source>
        <dbReference type="Proteomes" id="UP000297535"/>
    </source>
</evidence>
<sequence length="201" mass="21554">MLLLVAGLVLFLGTHGFTMLRGPRAALIERVGEGPYKIGYSLASLLGLVVLSIGYGQYRANGYIEVWSPPVWTRHLALLLVLLAFISFVAAYLPGRIKARLKHPMLLGVKIWATAHLLANGDLGSIVLFGALLAWAVMARISAKRRDEVKPHGGPLAGPAAAPAGWRNDALAVVIGVAAWFVFARVLHPWLIGVAVWPGQA</sequence>
<evidence type="ECO:0000259" key="6">
    <source>
        <dbReference type="Pfam" id="PF07298"/>
    </source>
</evidence>
<dbReference type="GO" id="GO:0016020">
    <property type="term" value="C:membrane"/>
    <property type="evidence" value="ECO:0007669"/>
    <property type="project" value="UniProtKB-SubCell"/>
</dbReference>
<evidence type="ECO:0000256" key="1">
    <source>
        <dbReference type="ARBA" id="ARBA00004141"/>
    </source>
</evidence>
<evidence type="ECO:0000256" key="2">
    <source>
        <dbReference type="ARBA" id="ARBA00022692"/>
    </source>
</evidence>
<evidence type="ECO:0000256" key="3">
    <source>
        <dbReference type="ARBA" id="ARBA00022989"/>
    </source>
</evidence>
<comment type="caution">
    <text evidence="7">The sequence shown here is derived from an EMBL/GenBank/DDBJ whole genome shotgun (WGS) entry which is preliminary data.</text>
</comment>
<feature type="transmembrane region" description="Helical" evidence="5">
    <location>
        <begin position="76"/>
        <end position="95"/>
    </location>
</feature>
<keyword evidence="2 5" id="KW-0812">Transmembrane</keyword>
<feature type="transmembrane region" description="Helical" evidence="5">
    <location>
        <begin position="40"/>
        <end position="56"/>
    </location>
</feature>
<reference evidence="7 8" key="1">
    <citation type="submission" date="2019-04" db="EMBL/GenBank/DDBJ databases">
        <authorList>
            <person name="Feng G."/>
            <person name="Zhu H."/>
        </authorList>
    </citation>
    <scope>NUCLEOTIDE SEQUENCE [LARGE SCALE GENOMIC DNA]</scope>
    <source>
        <strain evidence="7 8">6HR-1</strain>
    </source>
</reference>
<dbReference type="InterPro" id="IPR009915">
    <property type="entry name" value="NnrU_dom"/>
</dbReference>
<feature type="domain" description="NnrU" evidence="6">
    <location>
        <begin position="3"/>
        <end position="195"/>
    </location>
</feature>
<protein>
    <submittedName>
        <fullName evidence="7">NnrU family protein</fullName>
    </submittedName>
</protein>
<dbReference type="OrthoDB" id="5293641at2"/>
<dbReference type="Pfam" id="PF07298">
    <property type="entry name" value="NnrU"/>
    <property type="match status" value="1"/>
</dbReference>
<evidence type="ECO:0000313" key="7">
    <source>
        <dbReference type="EMBL" id="TGD98295.1"/>
    </source>
</evidence>
<keyword evidence="3 5" id="KW-1133">Transmembrane helix</keyword>
<keyword evidence="8" id="KW-1185">Reference proteome</keyword>
<keyword evidence="4 5" id="KW-0472">Membrane</keyword>
<feature type="transmembrane region" description="Helical" evidence="5">
    <location>
        <begin position="170"/>
        <end position="192"/>
    </location>
</feature>
<gene>
    <name evidence="7" type="ORF">EU555_16440</name>
</gene>
<accession>A0A4Z0NNM7</accession>
<dbReference type="RefSeq" id="WP_135415933.1">
    <property type="nucleotide sequence ID" value="NZ_SRLB01000011.1"/>
</dbReference>
<evidence type="ECO:0000256" key="4">
    <source>
        <dbReference type="ARBA" id="ARBA00023136"/>
    </source>
</evidence>
<evidence type="ECO:0000256" key="5">
    <source>
        <dbReference type="SAM" id="Phobius"/>
    </source>
</evidence>
<organism evidence="7 8">
    <name type="scientific">Methylobacterium nonmethylotrophicum</name>
    <dbReference type="NCBI Taxonomy" id="1141884"/>
    <lineage>
        <taxon>Bacteria</taxon>
        <taxon>Pseudomonadati</taxon>
        <taxon>Pseudomonadota</taxon>
        <taxon>Alphaproteobacteria</taxon>
        <taxon>Hyphomicrobiales</taxon>
        <taxon>Methylobacteriaceae</taxon>
        <taxon>Methylobacterium</taxon>
    </lineage>
</organism>
<dbReference type="Proteomes" id="UP000297535">
    <property type="component" value="Unassembled WGS sequence"/>
</dbReference>
<dbReference type="AlphaFoldDB" id="A0A4Z0NNM7"/>
<comment type="subcellular location">
    <subcellularLocation>
        <location evidence="1">Membrane</location>
        <topology evidence="1">Multi-pass membrane protein</topology>
    </subcellularLocation>
</comment>
<dbReference type="EMBL" id="SRLB01000011">
    <property type="protein sequence ID" value="TGD98295.1"/>
    <property type="molecule type" value="Genomic_DNA"/>
</dbReference>